<dbReference type="GO" id="GO:0009424">
    <property type="term" value="C:bacterial-type flagellum hook"/>
    <property type="evidence" value="ECO:0007669"/>
    <property type="project" value="InterPro"/>
</dbReference>
<dbReference type="RefSeq" id="WP_005292850.1">
    <property type="nucleotide sequence ID" value="NZ_AP028090.1"/>
</dbReference>
<dbReference type="Pfam" id="PF00669">
    <property type="entry name" value="Flagellin_N"/>
    <property type="match status" value="1"/>
</dbReference>
<reference evidence="9" key="1">
    <citation type="submission" date="2017-09" db="EMBL/GenBank/DDBJ databases">
        <title>FDA dAtabase for Regulatory Grade micrObial Sequences (FDA-ARGOS): Supporting development and validation of Infectious Disease Dx tests.</title>
        <authorList>
            <person name="Goldberg B."/>
            <person name="Campos J."/>
            <person name="Tallon L."/>
            <person name="Sadzewicz L."/>
            <person name="Ott S."/>
            <person name="Zhao X."/>
            <person name="Nagaraj S."/>
            <person name="Vavikolanu K."/>
            <person name="Aluvathingal J."/>
            <person name="Nadendla S."/>
            <person name="Geyer C."/>
            <person name="Sichtig H."/>
        </authorList>
    </citation>
    <scope>NUCLEOTIDE SEQUENCE [LARGE SCALE GENOMIC DNA]</scope>
    <source>
        <strain evidence="9">FDAARGOS_370</strain>
    </source>
</reference>
<keyword evidence="8" id="KW-0966">Cell projection</keyword>
<dbReference type="EMBL" id="PDDV01000013">
    <property type="protein sequence ID" value="PEH73166.1"/>
    <property type="molecule type" value="Genomic_DNA"/>
</dbReference>
<evidence type="ECO:0000313" key="9">
    <source>
        <dbReference type="Proteomes" id="UP000219788"/>
    </source>
</evidence>
<dbReference type="InterPro" id="IPR046358">
    <property type="entry name" value="Flagellin_C"/>
</dbReference>
<dbReference type="InterPro" id="IPR013384">
    <property type="entry name" value="Flagell_FlgL"/>
</dbReference>
<evidence type="ECO:0000256" key="2">
    <source>
        <dbReference type="ARBA" id="ARBA00004613"/>
    </source>
</evidence>
<dbReference type="SUPFAM" id="SSF64518">
    <property type="entry name" value="Phase 1 flagellin"/>
    <property type="match status" value="1"/>
</dbReference>
<evidence type="ECO:0000256" key="4">
    <source>
        <dbReference type="ARBA" id="ARBA00022525"/>
    </source>
</evidence>
<comment type="subcellular location">
    <subcellularLocation>
        <location evidence="1">Bacterial flagellum</location>
    </subcellularLocation>
    <subcellularLocation>
        <location evidence="2">Secreted</location>
    </subcellularLocation>
</comment>
<evidence type="ECO:0000313" key="8">
    <source>
        <dbReference type="EMBL" id="PEH73166.1"/>
    </source>
</evidence>
<dbReference type="PANTHER" id="PTHR42792">
    <property type="entry name" value="FLAGELLIN"/>
    <property type="match status" value="1"/>
</dbReference>
<sequence>MRLSTSMIYQQNMNGVLDAQSEWQRIGAQMDSGKRVIVPSDDPLAASQLVGLNQAKSMNEQYGMARGYARQSTSMEESVLQQVTNVMQNATPVLVDGMSSGTKSDDDRAAIATQLESMRDQLINLANSTDGNGRYIFAGYKSDTAPFAKNATGGVAYSGGDKALTQQVDAARTMTVSHTGKQVFLSASSNPIKEPDGSVQNDIFASLQKAIDALKTPLAGADDATKQKVDDDLNSANRGLRNSLNNVSQVRAELGTQLNELDSLDAIGDENAITYKTRISNVQDVDWTQAATEYALRQVSLQASYKVFSDMQGMSLFQMAR</sequence>
<dbReference type="GO" id="GO:0005576">
    <property type="term" value="C:extracellular region"/>
    <property type="evidence" value="ECO:0007669"/>
    <property type="project" value="UniProtKB-SubCell"/>
</dbReference>
<protein>
    <submittedName>
        <fullName evidence="8">Flagellar hook-filament junction protein FlgL</fullName>
    </submittedName>
</protein>
<dbReference type="GO" id="GO:0005198">
    <property type="term" value="F:structural molecule activity"/>
    <property type="evidence" value="ECO:0007669"/>
    <property type="project" value="InterPro"/>
</dbReference>
<comment type="similarity">
    <text evidence="3">Belongs to the bacterial flagellin family.</text>
</comment>
<evidence type="ECO:0000259" key="7">
    <source>
        <dbReference type="Pfam" id="PF00700"/>
    </source>
</evidence>
<keyword evidence="8" id="KW-0282">Flagellum</keyword>
<proteinExistence type="inferred from homology"/>
<evidence type="ECO:0000259" key="6">
    <source>
        <dbReference type="Pfam" id="PF00669"/>
    </source>
</evidence>
<gene>
    <name evidence="8" type="primary">flgL</name>
    <name evidence="8" type="ORF">CRM76_15110</name>
</gene>
<accession>A0A2A7U433</accession>
<feature type="domain" description="Flagellin N-terminal" evidence="6">
    <location>
        <begin position="4"/>
        <end position="141"/>
    </location>
</feature>
<dbReference type="GO" id="GO:0071973">
    <property type="term" value="P:bacterial-type flagellum-dependent cell motility"/>
    <property type="evidence" value="ECO:0007669"/>
    <property type="project" value="InterPro"/>
</dbReference>
<dbReference type="OrthoDB" id="9768249at2"/>
<keyword evidence="5" id="KW-0975">Bacterial flagellum</keyword>
<keyword evidence="4" id="KW-0964">Secreted</keyword>
<evidence type="ECO:0000256" key="3">
    <source>
        <dbReference type="ARBA" id="ARBA00005709"/>
    </source>
</evidence>
<dbReference type="Gene3D" id="1.20.1330.10">
    <property type="entry name" value="f41 fragment of flagellin, N-terminal domain"/>
    <property type="match status" value="1"/>
</dbReference>
<dbReference type="AlphaFoldDB" id="A0A2A7U433"/>
<name>A0A2A7U433_EDWTA</name>
<dbReference type="Pfam" id="PF00700">
    <property type="entry name" value="Flagellin_C"/>
    <property type="match status" value="1"/>
</dbReference>
<keyword evidence="8" id="KW-0969">Cilium</keyword>
<dbReference type="NCBIfam" id="TIGR02550">
    <property type="entry name" value="flagell_flgL"/>
    <property type="match status" value="1"/>
</dbReference>
<dbReference type="STRING" id="636.AAW15_10485"/>
<evidence type="ECO:0000256" key="1">
    <source>
        <dbReference type="ARBA" id="ARBA00004365"/>
    </source>
</evidence>
<evidence type="ECO:0000256" key="5">
    <source>
        <dbReference type="ARBA" id="ARBA00023143"/>
    </source>
</evidence>
<feature type="domain" description="Flagellin C-terminal" evidence="7">
    <location>
        <begin position="243"/>
        <end position="316"/>
    </location>
</feature>
<organism evidence="8 9">
    <name type="scientific">Edwardsiella tarda</name>
    <dbReference type="NCBI Taxonomy" id="636"/>
    <lineage>
        <taxon>Bacteria</taxon>
        <taxon>Pseudomonadati</taxon>
        <taxon>Pseudomonadota</taxon>
        <taxon>Gammaproteobacteria</taxon>
        <taxon>Enterobacterales</taxon>
        <taxon>Hafniaceae</taxon>
        <taxon>Edwardsiella</taxon>
    </lineage>
</organism>
<comment type="caution">
    <text evidence="8">The sequence shown here is derived from an EMBL/GenBank/DDBJ whole genome shotgun (WGS) entry which is preliminary data.</text>
</comment>
<dbReference type="PANTHER" id="PTHR42792:SF1">
    <property type="entry name" value="FLAGELLAR HOOK-ASSOCIATED PROTEIN 3"/>
    <property type="match status" value="1"/>
</dbReference>
<dbReference type="InterPro" id="IPR001492">
    <property type="entry name" value="Flagellin"/>
</dbReference>
<dbReference type="Proteomes" id="UP000219788">
    <property type="component" value="Unassembled WGS sequence"/>
</dbReference>
<dbReference type="InterPro" id="IPR001029">
    <property type="entry name" value="Flagellin_N"/>
</dbReference>